<name>A0AA40C072_9PEZI</name>
<proteinExistence type="predicted"/>
<protein>
    <recommendedName>
        <fullName evidence="5">MARVEL domain-containing protein</fullName>
    </recommendedName>
</protein>
<keyword evidence="2" id="KW-1133">Transmembrane helix</keyword>
<evidence type="ECO:0000256" key="2">
    <source>
        <dbReference type="SAM" id="Phobius"/>
    </source>
</evidence>
<dbReference type="Proteomes" id="UP001175000">
    <property type="component" value="Unassembled WGS sequence"/>
</dbReference>
<organism evidence="3 4">
    <name type="scientific">Immersiella caudata</name>
    <dbReference type="NCBI Taxonomy" id="314043"/>
    <lineage>
        <taxon>Eukaryota</taxon>
        <taxon>Fungi</taxon>
        <taxon>Dikarya</taxon>
        <taxon>Ascomycota</taxon>
        <taxon>Pezizomycotina</taxon>
        <taxon>Sordariomycetes</taxon>
        <taxon>Sordariomycetidae</taxon>
        <taxon>Sordariales</taxon>
        <taxon>Lasiosphaeriaceae</taxon>
        <taxon>Immersiella</taxon>
    </lineage>
</organism>
<gene>
    <name evidence="3" type="ORF">B0T14DRAFT_496649</name>
</gene>
<dbReference type="AlphaFoldDB" id="A0AA40C072"/>
<feature type="transmembrane region" description="Helical" evidence="2">
    <location>
        <begin position="20"/>
        <end position="43"/>
    </location>
</feature>
<keyword evidence="2" id="KW-0812">Transmembrane</keyword>
<keyword evidence="4" id="KW-1185">Reference proteome</keyword>
<evidence type="ECO:0000256" key="1">
    <source>
        <dbReference type="SAM" id="MobiDB-lite"/>
    </source>
</evidence>
<keyword evidence="2" id="KW-0472">Membrane</keyword>
<evidence type="ECO:0000313" key="3">
    <source>
        <dbReference type="EMBL" id="KAK0620030.1"/>
    </source>
</evidence>
<feature type="transmembrane region" description="Helical" evidence="2">
    <location>
        <begin position="88"/>
        <end position="117"/>
    </location>
</feature>
<reference evidence="3" key="1">
    <citation type="submission" date="2023-06" db="EMBL/GenBank/DDBJ databases">
        <title>Genome-scale phylogeny and comparative genomics of the fungal order Sordariales.</title>
        <authorList>
            <consortium name="Lawrence Berkeley National Laboratory"/>
            <person name="Hensen N."/>
            <person name="Bonometti L."/>
            <person name="Westerberg I."/>
            <person name="Brannstrom I.O."/>
            <person name="Guillou S."/>
            <person name="Cros-Aarteil S."/>
            <person name="Calhoun S."/>
            <person name="Haridas S."/>
            <person name="Kuo A."/>
            <person name="Mondo S."/>
            <person name="Pangilinan J."/>
            <person name="Riley R."/>
            <person name="Labutti K."/>
            <person name="Andreopoulos B."/>
            <person name="Lipzen A."/>
            <person name="Chen C."/>
            <person name="Yanf M."/>
            <person name="Daum C."/>
            <person name="Ng V."/>
            <person name="Clum A."/>
            <person name="Steindorff A."/>
            <person name="Ohm R."/>
            <person name="Martin F."/>
            <person name="Silar P."/>
            <person name="Natvig D."/>
            <person name="Lalanne C."/>
            <person name="Gautier V."/>
            <person name="Ament-Velasquez S.L."/>
            <person name="Kruys A."/>
            <person name="Hutchinson M.I."/>
            <person name="Powell A.J."/>
            <person name="Barry K."/>
            <person name="Miller A.N."/>
            <person name="Grigoriev I.V."/>
            <person name="Debuchy R."/>
            <person name="Gladieux P."/>
            <person name="Thoren M.H."/>
            <person name="Johannesson H."/>
        </authorList>
    </citation>
    <scope>NUCLEOTIDE SEQUENCE</scope>
    <source>
        <strain evidence="3">CBS 606.72</strain>
    </source>
</reference>
<feature type="region of interest" description="Disordered" evidence="1">
    <location>
        <begin position="197"/>
        <end position="229"/>
    </location>
</feature>
<feature type="transmembrane region" description="Helical" evidence="2">
    <location>
        <begin position="49"/>
        <end position="76"/>
    </location>
</feature>
<feature type="transmembrane region" description="Helical" evidence="2">
    <location>
        <begin position="137"/>
        <end position="164"/>
    </location>
</feature>
<evidence type="ECO:0000313" key="4">
    <source>
        <dbReference type="Proteomes" id="UP001175000"/>
    </source>
</evidence>
<sequence length="229" mass="24336">MGASGLLARGPPPSPAWVTYVKYAILGLSVICLAMGAWATSIFGGASGVIISAGAGGMVIFVTIWTFIVYGGGLALEKFQPNNYFRIGLLIGYIFSVIFWLSGWAWSASLAGLWLSYSDTYSGFGLVSDDYYTPFRNLGAALAVCAGLGAVVWVLCIVNLVMFIKACVQDPNSSNAELGNIKHQPAAYPAAQYPAQPYGAQPQAYPQQPQAYPQQPAAPYGQPQPYATQ</sequence>
<accession>A0AA40C072</accession>
<dbReference type="EMBL" id="JAULSU010000004">
    <property type="protein sequence ID" value="KAK0620030.1"/>
    <property type="molecule type" value="Genomic_DNA"/>
</dbReference>
<comment type="caution">
    <text evidence="3">The sequence shown here is derived from an EMBL/GenBank/DDBJ whole genome shotgun (WGS) entry which is preliminary data.</text>
</comment>
<evidence type="ECO:0008006" key="5">
    <source>
        <dbReference type="Google" id="ProtNLM"/>
    </source>
</evidence>